<evidence type="ECO:0000259" key="1">
    <source>
        <dbReference type="Pfam" id="PF26154"/>
    </source>
</evidence>
<evidence type="ECO:0000313" key="2">
    <source>
        <dbReference type="EMBL" id="GAA0498969.1"/>
    </source>
</evidence>
<proteinExistence type="predicted"/>
<keyword evidence="3" id="KW-1185">Reference proteome</keyword>
<accession>A0ABN1BJL5</accession>
<dbReference type="Pfam" id="PF26154">
    <property type="entry name" value="DUF8042"/>
    <property type="match status" value="1"/>
</dbReference>
<dbReference type="Proteomes" id="UP001500880">
    <property type="component" value="Unassembled WGS sequence"/>
</dbReference>
<protein>
    <recommendedName>
        <fullName evidence="1">DUF8042 domain-containing protein</fullName>
    </recommendedName>
</protein>
<reference evidence="2 3" key="1">
    <citation type="journal article" date="2019" name="Int. J. Syst. Evol. Microbiol.">
        <title>The Global Catalogue of Microorganisms (GCM) 10K type strain sequencing project: providing services to taxonomists for standard genome sequencing and annotation.</title>
        <authorList>
            <consortium name="The Broad Institute Genomics Platform"/>
            <consortium name="The Broad Institute Genome Sequencing Center for Infectious Disease"/>
            <person name="Wu L."/>
            <person name="Ma J."/>
        </authorList>
    </citation>
    <scope>NUCLEOTIDE SEQUENCE [LARGE SCALE GENOMIC DNA]</scope>
    <source>
        <strain evidence="2 3">JCM 12389</strain>
    </source>
</reference>
<dbReference type="EMBL" id="BAAADO010000006">
    <property type="protein sequence ID" value="GAA0498969.1"/>
    <property type="molecule type" value="Genomic_DNA"/>
</dbReference>
<evidence type="ECO:0000313" key="3">
    <source>
        <dbReference type="Proteomes" id="UP001500880"/>
    </source>
</evidence>
<name>A0ABN1BJL5_9BACI</name>
<sequence length="121" mass="13805">MVANLEVQEVEFLQKYHELLEGMSEALEHLGQMPDVGESSIAETLFADLVKGMQQLHASHDQLAPLLNVETLDQFDRLVQSMSKWFEQDVDKAALLSNEVIPAFLDWKQDMDDRIEPLIAH</sequence>
<feature type="domain" description="DUF8042" evidence="1">
    <location>
        <begin position="9"/>
        <end position="117"/>
    </location>
</feature>
<gene>
    <name evidence="2" type="ORF">GCM10008986_27610</name>
</gene>
<comment type="caution">
    <text evidence="2">The sequence shown here is derived from an EMBL/GenBank/DDBJ whole genome shotgun (WGS) entry which is preliminary data.</text>
</comment>
<dbReference type="InterPro" id="IPR058355">
    <property type="entry name" value="DUF8042"/>
</dbReference>
<organism evidence="2 3">
    <name type="scientific">Salinibacillus aidingensis</name>
    <dbReference type="NCBI Taxonomy" id="237684"/>
    <lineage>
        <taxon>Bacteria</taxon>
        <taxon>Bacillati</taxon>
        <taxon>Bacillota</taxon>
        <taxon>Bacilli</taxon>
        <taxon>Bacillales</taxon>
        <taxon>Bacillaceae</taxon>
        <taxon>Salinibacillus</taxon>
    </lineage>
</organism>